<proteinExistence type="predicted"/>
<evidence type="ECO:0000256" key="1">
    <source>
        <dbReference type="SAM" id="MobiDB-lite"/>
    </source>
</evidence>
<dbReference type="EMBL" id="SMTK01000003">
    <property type="protein sequence ID" value="TDK25747.1"/>
    <property type="molecule type" value="Genomic_DNA"/>
</dbReference>
<evidence type="ECO:0000313" key="2">
    <source>
        <dbReference type="EMBL" id="TDK25747.1"/>
    </source>
</evidence>
<sequence>MQITLSPMPAERPGPWLAGSMSTYIDERMRSGETTAIQLKKQPSGQDARADADPFVTTKGTHR</sequence>
<accession>A0A4R5TX50</accession>
<keyword evidence="3" id="KW-1185">Reference proteome</keyword>
<dbReference type="OrthoDB" id="3381976at2"/>
<dbReference type="AlphaFoldDB" id="A0A4R5TX50"/>
<dbReference type="RefSeq" id="WP_133403980.1">
    <property type="nucleotide sequence ID" value="NZ_SMTK01000003.1"/>
</dbReference>
<feature type="region of interest" description="Disordered" evidence="1">
    <location>
        <begin position="39"/>
        <end position="63"/>
    </location>
</feature>
<comment type="caution">
    <text evidence="2">The sequence shown here is derived from an EMBL/GenBank/DDBJ whole genome shotgun (WGS) entry which is preliminary data.</text>
</comment>
<dbReference type="Proteomes" id="UP000295411">
    <property type="component" value="Unassembled WGS sequence"/>
</dbReference>
<name>A0A4R5TX50_9MICC</name>
<gene>
    <name evidence="2" type="ORF">E2F48_10950</name>
</gene>
<evidence type="ECO:0000313" key="3">
    <source>
        <dbReference type="Proteomes" id="UP000295411"/>
    </source>
</evidence>
<protein>
    <submittedName>
        <fullName evidence="2">Uncharacterized protein</fullName>
    </submittedName>
</protein>
<reference evidence="2 3" key="1">
    <citation type="submission" date="2019-03" db="EMBL/GenBank/DDBJ databases">
        <title>Arthrobacter sp. nov., an bacterium isolated from biocrust in Mu Us Desert.</title>
        <authorList>
            <person name="Lixiong L."/>
        </authorList>
    </citation>
    <scope>NUCLEOTIDE SEQUENCE [LARGE SCALE GENOMIC DNA]</scope>
    <source>
        <strain evidence="2 3">SLN-3</strain>
    </source>
</reference>
<organism evidence="2 3">
    <name type="scientific">Arthrobacter crusticola</name>
    <dbReference type="NCBI Taxonomy" id="2547960"/>
    <lineage>
        <taxon>Bacteria</taxon>
        <taxon>Bacillati</taxon>
        <taxon>Actinomycetota</taxon>
        <taxon>Actinomycetes</taxon>
        <taxon>Micrococcales</taxon>
        <taxon>Micrococcaceae</taxon>
        <taxon>Arthrobacter</taxon>
    </lineage>
</organism>